<feature type="region of interest" description="Disordered" evidence="1">
    <location>
        <begin position="1"/>
        <end position="23"/>
    </location>
</feature>
<organism evidence="2 3">
    <name type="scientific">Asbolus verrucosus</name>
    <name type="common">Desert ironclad beetle</name>
    <dbReference type="NCBI Taxonomy" id="1661398"/>
    <lineage>
        <taxon>Eukaryota</taxon>
        <taxon>Metazoa</taxon>
        <taxon>Ecdysozoa</taxon>
        <taxon>Arthropoda</taxon>
        <taxon>Hexapoda</taxon>
        <taxon>Insecta</taxon>
        <taxon>Pterygota</taxon>
        <taxon>Neoptera</taxon>
        <taxon>Endopterygota</taxon>
        <taxon>Coleoptera</taxon>
        <taxon>Polyphaga</taxon>
        <taxon>Cucujiformia</taxon>
        <taxon>Tenebrionidae</taxon>
        <taxon>Pimeliinae</taxon>
        <taxon>Asbolus</taxon>
    </lineage>
</organism>
<dbReference type="STRING" id="1661398.A0A482W8M3"/>
<evidence type="ECO:0000256" key="1">
    <source>
        <dbReference type="SAM" id="MobiDB-lite"/>
    </source>
</evidence>
<name>A0A482W8M3_ASBVE</name>
<dbReference type="AlphaFoldDB" id="A0A482W8M3"/>
<proteinExistence type="predicted"/>
<gene>
    <name evidence="2" type="ORF">BDFB_008509</name>
</gene>
<dbReference type="OrthoDB" id="6778804at2759"/>
<evidence type="ECO:0000313" key="2">
    <source>
        <dbReference type="EMBL" id="RZC41137.1"/>
    </source>
</evidence>
<reference evidence="2 3" key="1">
    <citation type="submission" date="2017-03" db="EMBL/GenBank/DDBJ databases">
        <title>Genome of the blue death feigning beetle - Asbolus verrucosus.</title>
        <authorList>
            <person name="Rider S.D."/>
        </authorList>
    </citation>
    <scope>NUCLEOTIDE SEQUENCE [LARGE SCALE GENOMIC DNA]</scope>
    <source>
        <strain evidence="2">Butters</strain>
        <tissue evidence="2">Head and leg muscle</tissue>
    </source>
</reference>
<accession>A0A482W8M3</accession>
<dbReference type="EMBL" id="QDEB01019919">
    <property type="protein sequence ID" value="RZC41137.1"/>
    <property type="molecule type" value="Genomic_DNA"/>
</dbReference>
<sequence length="193" mass="21374">MSDSSDSGGEGPSSGPIKKKKYGQTCKEKWEELPEFKGWVARSKKGSQFAKCESCYKDINIVSGTDALIKHSISKFQITKVEMISKQTKLSAFATPGTSKTVIDEKIKKGEIRLATDYAEHNLSFLLMDHLIKAIAARTEKIAKGLSSGRHKTSAIVKNILGHEGLTSLCDHLRKYKFSLVVDQSTDRRTTFS</sequence>
<evidence type="ECO:0008006" key="4">
    <source>
        <dbReference type="Google" id="ProtNLM"/>
    </source>
</evidence>
<comment type="caution">
    <text evidence="2">The sequence shown here is derived from an EMBL/GenBank/DDBJ whole genome shotgun (WGS) entry which is preliminary data.</text>
</comment>
<protein>
    <recommendedName>
        <fullName evidence="4">BED-type domain-containing protein</fullName>
    </recommendedName>
</protein>
<keyword evidence="3" id="KW-1185">Reference proteome</keyword>
<evidence type="ECO:0000313" key="3">
    <source>
        <dbReference type="Proteomes" id="UP000292052"/>
    </source>
</evidence>
<dbReference type="Proteomes" id="UP000292052">
    <property type="component" value="Unassembled WGS sequence"/>
</dbReference>